<dbReference type="Proteomes" id="UP000054698">
    <property type="component" value="Unassembled WGS sequence"/>
</dbReference>
<dbReference type="NCBIfam" id="TIGR00254">
    <property type="entry name" value="GGDEF"/>
    <property type="match status" value="1"/>
</dbReference>
<dbReference type="SMART" id="SM00267">
    <property type="entry name" value="GGDEF"/>
    <property type="match status" value="1"/>
</dbReference>
<dbReference type="Gene3D" id="3.30.70.270">
    <property type="match status" value="1"/>
</dbReference>
<dbReference type="OrthoDB" id="9812260at2"/>
<reference evidence="6 8" key="1">
    <citation type="submission" date="2015-11" db="EMBL/GenBank/DDBJ databases">
        <title>Genomic analysis of 38 Legionella species identifies large and diverse effector repertoires.</title>
        <authorList>
            <person name="Burstein D."/>
            <person name="Amaro F."/>
            <person name="Zusman T."/>
            <person name="Lifshitz Z."/>
            <person name="Cohen O."/>
            <person name="Gilbert J.A."/>
            <person name="Pupko T."/>
            <person name="Shuman H.A."/>
            <person name="Segal G."/>
        </authorList>
    </citation>
    <scope>NUCLEOTIDE SEQUENCE [LARGE SCALE GENOMIC DNA]</scope>
    <source>
        <strain evidence="6 8">WO-44C</strain>
    </source>
</reference>
<dbReference type="PROSITE" id="PS50887">
    <property type="entry name" value="GGDEF"/>
    <property type="match status" value="1"/>
</dbReference>
<dbReference type="RefSeq" id="WP_058444621.1">
    <property type="nucleotide sequence ID" value="NZ_CAAAHT010000008.1"/>
</dbReference>
<evidence type="ECO:0000313" key="6">
    <source>
        <dbReference type="EMBL" id="KTD01454.1"/>
    </source>
</evidence>
<dbReference type="EMBL" id="LNYB01000031">
    <property type="protein sequence ID" value="KTD01454.1"/>
    <property type="molecule type" value="Genomic_DNA"/>
</dbReference>
<dbReference type="InterPro" id="IPR029787">
    <property type="entry name" value="Nucleotide_cyclase"/>
</dbReference>
<organism evidence="6 8">
    <name type="scientific">Legionella feeleii</name>
    <dbReference type="NCBI Taxonomy" id="453"/>
    <lineage>
        <taxon>Bacteria</taxon>
        <taxon>Pseudomonadati</taxon>
        <taxon>Pseudomonadota</taxon>
        <taxon>Gammaproteobacteria</taxon>
        <taxon>Legionellales</taxon>
        <taxon>Legionellaceae</taxon>
        <taxon>Legionella</taxon>
    </lineage>
</organism>
<dbReference type="AlphaFoldDB" id="A0A0W0U0C5"/>
<comment type="cofactor">
    <cofactor evidence="1">
        <name>Mg(2+)</name>
        <dbReference type="ChEBI" id="CHEBI:18420"/>
    </cofactor>
</comment>
<dbReference type="EC" id="2.7.7.65" evidence="2"/>
<evidence type="ECO:0000256" key="3">
    <source>
        <dbReference type="ARBA" id="ARBA00034247"/>
    </source>
</evidence>
<feature type="coiled-coil region" evidence="4">
    <location>
        <begin position="7"/>
        <end position="41"/>
    </location>
</feature>
<evidence type="ECO:0000256" key="1">
    <source>
        <dbReference type="ARBA" id="ARBA00001946"/>
    </source>
</evidence>
<keyword evidence="8" id="KW-1185">Reference proteome</keyword>
<dbReference type="STRING" id="453.Lfee_1058"/>
<protein>
    <recommendedName>
        <fullName evidence="2">diguanylate cyclase</fullName>
        <ecNumber evidence="2">2.7.7.65</ecNumber>
    </recommendedName>
</protein>
<gene>
    <name evidence="7" type="primary">pleD_2</name>
    <name evidence="6" type="ORF">Lfee_1058</name>
    <name evidence="7" type="ORF">NCTC12022_02003</name>
</gene>
<keyword evidence="4" id="KW-0175">Coiled coil</keyword>
<accession>A0A0W0U0C5</accession>
<evidence type="ECO:0000313" key="9">
    <source>
        <dbReference type="Proteomes" id="UP000251942"/>
    </source>
</evidence>
<dbReference type="PANTHER" id="PTHR45138">
    <property type="entry name" value="REGULATORY COMPONENTS OF SENSORY TRANSDUCTION SYSTEM"/>
    <property type="match status" value="1"/>
</dbReference>
<dbReference type="SUPFAM" id="SSF55073">
    <property type="entry name" value="Nucleotide cyclase"/>
    <property type="match status" value="1"/>
</dbReference>
<evidence type="ECO:0000313" key="7">
    <source>
        <dbReference type="EMBL" id="SPX61263.1"/>
    </source>
</evidence>
<feature type="domain" description="GGDEF" evidence="5">
    <location>
        <begin position="164"/>
        <end position="294"/>
    </location>
</feature>
<dbReference type="PATRIC" id="fig|453.4.peg.1138"/>
<evidence type="ECO:0000256" key="2">
    <source>
        <dbReference type="ARBA" id="ARBA00012528"/>
    </source>
</evidence>
<proteinExistence type="predicted"/>
<dbReference type="FunFam" id="3.30.70.270:FF:000001">
    <property type="entry name" value="Diguanylate cyclase domain protein"/>
    <property type="match status" value="1"/>
</dbReference>
<dbReference type="EMBL" id="UASS01000018">
    <property type="protein sequence ID" value="SPX61263.1"/>
    <property type="molecule type" value="Genomic_DNA"/>
</dbReference>
<sequence>MMDQQLKRKVVKTITQYEQQYDKLQMEVNALKGTLNELSLQALKETAQLESGIKIKIKQIKKHITHSDSIEDLAHKIQENLVVMEKQLKDYKANEQKRWQDNEQKMMALEEKLIKIERKGEEIKNLLSNEKINLNRDSLTGLPNRTLYGEYISYAYYRWQRGFGDLSLALADIDHFREINEKYGHLTGDRILQEVATIFKTSIRRADFLARYSGEKFIFIFERTQQKDAAMVLESLRRAIEECQFFHDKTKIDVTVSFGLTTLTQGDELEGLLIRADKAVYQAKMGGRNQVTTL</sequence>
<dbReference type="Pfam" id="PF00990">
    <property type="entry name" value="GGDEF"/>
    <property type="match status" value="1"/>
</dbReference>
<evidence type="ECO:0000313" key="8">
    <source>
        <dbReference type="Proteomes" id="UP000054698"/>
    </source>
</evidence>
<evidence type="ECO:0000259" key="5">
    <source>
        <dbReference type="PROSITE" id="PS50887"/>
    </source>
</evidence>
<evidence type="ECO:0000256" key="4">
    <source>
        <dbReference type="SAM" id="Coils"/>
    </source>
</evidence>
<feature type="coiled-coil region" evidence="4">
    <location>
        <begin position="74"/>
        <end position="129"/>
    </location>
</feature>
<dbReference type="CDD" id="cd01949">
    <property type="entry name" value="GGDEF"/>
    <property type="match status" value="1"/>
</dbReference>
<dbReference type="Proteomes" id="UP000251942">
    <property type="component" value="Unassembled WGS sequence"/>
</dbReference>
<name>A0A0W0U0C5_9GAMM</name>
<dbReference type="InterPro" id="IPR043128">
    <property type="entry name" value="Rev_trsase/Diguanyl_cyclase"/>
</dbReference>
<comment type="catalytic activity">
    <reaction evidence="3">
        <text>2 GTP = 3',3'-c-di-GMP + 2 diphosphate</text>
        <dbReference type="Rhea" id="RHEA:24898"/>
        <dbReference type="ChEBI" id="CHEBI:33019"/>
        <dbReference type="ChEBI" id="CHEBI:37565"/>
        <dbReference type="ChEBI" id="CHEBI:58805"/>
        <dbReference type="EC" id="2.7.7.65"/>
    </reaction>
</comment>
<dbReference type="InterPro" id="IPR000160">
    <property type="entry name" value="GGDEF_dom"/>
</dbReference>
<dbReference type="PANTHER" id="PTHR45138:SF9">
    <property type="entry name" value="DIGUANYLATE CYCLASE DGCM-RELATED"/>
    <property type="match status" value="1"/>
</dbReference>
<reference evidence="7 9" key="2">
    <citation type="submission" date="2018-06" db="EMBL/GenBank/DDBJ databases">
        <authorList>
            <consortium name="Pathogen Informatics"/>
            <person name="Doyle S."/>
        </authorList>
    </citation>
    <scope>NUCLEOTIDE SEQUENCE [LARGE SCALE GENOMIC DNA]</scope>
    <source>
        <strain evidence="7 9">NCTC12022</strain>
    </source>
</reference>
<dbReference type="GO" id="GO:0052621">
    <property type="term" value="F:diguanylate cyclase activity"/>
    <property type="evidence" value="ECO:0007669"/>
    <property type="project" value="UniProtKB-EC"/>
</dbReference>
<dbReference type="InterPro" id="IPR050469">
    <property type="entry name" value="Diguanylate_Cyclase"/>
</dbReference>